<sequence>MAAGNGGNGPASVPLSPGNSSSGPAGGRGSELTSVSPSGGSADDASASHSAPLSPSASPRTASTAAMSLTENQICLIGSLQAAVSGTVMGSIFGFGSGLFKRQGFKGALKEAGSSAKAFGLMSGVHTMVSCYLKRIRGKEDAINTGVAGCATGLVLSWGSTPQNMIQSCVGFGAFSYIFERLNPPPAAVHAAIGVGPCESVCSVLCPSIPTPDIPSMLGAFLPSRLVSKSSRTSRTRRRGVIMAKRRVNTPGEGLEYEPLASSGGSIDFLAEAKAEATESIRAAGLSTRVR</sequence>
<dbReference type="GO" id="GO:0030943">
    <property type="term" value="F:mitochondrion targeting sequence binding"/>
    <property type="evidence" value="ECO:0007669"/>
    <property type="project" value="TreeGrafter"/>
</dbReference>
<gene>
    <name evidence="6" type="ORF">CBR_g19503</name>
</gene>
<accession>A0A388KY53</accession>
<dbReference type="PANTHER" id="PTHR14110:SF1">
    <property type="entry name" value="CHLOROPLASTIC IMPORT INNER MEMBRANE TRANSLOCASE SUBUNIT TIM22-2-RELATED"/>
    <property type="match status" value="1"/>
</dbReference>
<reference evidence="6 7" key="1">
    <citation type="journal article" date="2018" name="Cell">
        <title>The Chara Genome: Secondary Complexity and Implications for Plant Terrestrialization.</title>
        <authorList>
            <person name="Nishiyama T."/>
            <person name="Sakayama H."/>
            <person name="Vries J.D."/>
            <person name="Buschmann H."/>
            <person name="Saint-Marcoux D."/>
            <person name="Ullrich K.K."/>
            <person name="Haas F.B."/>
            <person name="Vanderstraeten L."/>
            <person name="Becker D."/>
            <person name="Lang D."/>
            <person name="Vosolsobe S."/>
            <person name="Rombauts S."/>
            <person name="Wilhelmsson P.K.I."/>
            <person name="Janitza P."/>
            <person name="Kern R."/>
            <person name="Heyl A."/>
            <person name="Rumpler F."/>
            <person name="Villalobos L.I.A.C."/>
            <person name="Clay J.M."/>
            <person name="Skokan R."/>
            <person name="Toyoda A."/>
            <person name="Suzuki Y."/>
            <person name="Kagoshima H."/>
            <person name="Schijlen E."/>
            <person name="Tajeshwar N."/>
            <person name="Catarino B."/>
            <person name="Hetherington A.J."/>
            <person name="Saltykova A."/>
            <person name="Bonnot C."/>
            <person name="Breuninger H."/>
            <person name="Symeonidi A."/>
            <person name="Radhakrishnan G.V."/>
            <person name="Van Nieuwerburgh F."/>
            <person name="Deforce D."/>
            <person name="Chang C."/>
            <person name="Karol K.G."/>
            <person name="Hedrich R."/>
            <person name="Ulvskov P."/>
            <person name="Glockner G."/>
            <person name="Delwiche C.F."/>
            <person name="Petrasek J."/>
            <person name="Van de Peer Y."/>
            <person name="Friml J."/>
            <person name="Beilby M."/>
            <person name="Dolan L."/>
            <person name="Kohara Y."/>
            <person name="Sugano S."/>
            <person name="Fujiyama A."/>
            <person name="Delaux P.-M."/>
            <person name="Quint M."/>
            <person name="TheiBen G."/>
            <person name="Hagemann M."/>
            <person name="Harholt J."/>
            <person name="Dunand C."/>
            <person name="Zachgo S."/>
            <person name="Langdale J."/>
            <person name="Maumus F."/>
            <person name="Straeten D.V.D."/>
            <person name="Gould S.B."/>
            <person name="Rensing S.A."/>
        </authorList>
    </citation>
    <scope>NUCLEOTIDE SEQUENCE [LARGE SCALE GENOMIC DNA]</scope>
    <source>
        <strain evidence="6 7">S276</strain>
    </source>
</reference>
<name>A0A388KY53_CHABU</name>
<evidence type="ECO:0000313" key="7">
    <source>
        <dbReference type="Proteomes" id="UP000265515"/>
    </source>
</evidence>
<evidence type="ECO:0008006" key="8">
    <source>
        <dbReference type="Google" id="ProtNLM"/>
    </source>
</evidence>
<keyword evidence="3" id="KW-1133">Transmembrane helix</keyword>
<keyword evidence="7" id="KW-1185">Reference proteome</keyword>
<dbReference type="PANTHER" id="PTHR14110">
    <property type="entry name" value="MITOCHONDRIAL IMPORT INNER MEMBRANE TRANSLOCASE SUBUNIT TIM22"/>
    <property type="match status" value="1"/>
</dbReference>
<dbReference type="GO" id="GO:0008320">
    <property type="term" value="F:protein transmembrane transporter activity"/>
    <property type="evidence" value="ECO:0007669"/>
    <property type="project" value="TreeGrafter"/>
</dbReference>
<evidence type="ECO:0000256" key="2">
    <source>
        <dbReference type="ARBA" id="ARBA00022692"/>
    </source>
</evidence>
<dbReference type="GO" id="GO:0045039">
    <property type="term" value="P:protein insertion into mitochondrial inner membrane"/>
    <property type="evidence" value="ECO:0007669"/>
    <property type="project" value="InterPro"/>
</dbReference>
<dbReference type="Proteomes" id="UP000265515">
    <property type="component" value="Unassembled WGS sequence"/>
</dbReference>
<dbReference type="Gramene" id="GBG74990">
    <property type="protein sequence ID" value="GBG74990"/>
    <property type="gene ID" value="CBR_g19503"/>
</dbReference>
<keyword evidence="4" id="KW-0472">Membrane</keyword>
<evidence type="ECO:0000256" key="5">
    <source>
        <dbReference type="SAM" id="MobiDB-lite"/>
    </source>
</evidence>
<evidence type="ECO:0000256" key="4">
    <source>
        <dbReference type="ARBA" id="ARBA00023136"/>
    </source>
</evidence>
<dbReference type="GO" id="GO:0042721">
    <property type="term" value="C:TIM22 mitochondrial import inner membrane insertion complex"/>
    <property type="evidence" value="ECO:0007669"/>
    <property type="project" value="InterPro"/>
</dbReference>
<feature type="region of interest" description="Disordered" evidence="5">
    <location>
        <begin position="1"/>
        <end position="64"/>
    </location>
</feature>
<evidence type="ECO:0000313" key="6">
    <source>
        <dbReference type="EMBL" id="GBG74990.1"/>
    </source>
</evidence>
<keyword evidence="2" id="KW-0812">Transmembrane</keyword>
<dbReference type="OrthoDB" id="1913277at2759"/>
<comment type="caution">
    <text evidence="6">The sequence shown here is derived from an EMBL/GenBank/DDBJ whole genome shotgun (WGS) entry which is preliminary data.</text>
</comment>
<evidence type="ECO:0000256" key="1">
    <source>
        <dbReference type="ARBA" id="ARBA00004141"/>
    </source>
</evidence>
<feature type="compositionally biased region" description="Low complexity" evidence="5">
    <location>
        <begin position="12"/>
        <end position="23"/>
    </location>
</feature>
<dbReference type="InterPro" id="IPR039175">
    <property type="entry name" value="TIM22"/>
</dbReference>
<dbReference type="Pfam" id="PF02466">
    <property type="entry name" value="Tim17"/>
    <property type="match status" value="1"/>
</dbReference>
<feature type="compositionally biased region" description="Low complexity" evidence="5">
    <location>
        <begin position="34"/>
        <end position="64"/>
    </location>
</feature>
<comment type="subcellular location">
    <subcellularLocation>
        <location evidence="1">Membrane</location>
        <topology evidence="1">Multi-pass membrane protein</topology>
    </subcellularLocation>
</comment>
<organism evidence="6 7">
    <name type="scientific">Chara braunii</name>
    <name type="common">Braun's stonewort</name>
    <dbReference type="NCBI Taxonomy" id="69332"/>
    <lineage>
        <taxon>Eukaryota</taxon>
        <taxon>Viridiplantae</taxon>
        <taxon>Streptophyta</taxon>
        <taxon>Charophyceae</taxon>
        <taxon>Charales</taxon>
        <taxon>Characeae</taxon>
        <taxon>Chara</taxon>
    </lineage>
</organism>
<protein>
    <recommendedName>
        <fullName evidence="8">Mitochondrial import inner membrane translocase subunit TIM22</fullName>
    </recommendedName>
</protein>
<evidence type="ECO:0000256" key="3">
    <source>
        <dbReference type="ARBA" id="ARBA00022989"/>
    </source>
</evidence>
<dbReference type="EMBL" id="BFEA01000215">
    <property type="protein sequence ID" value="GBG74990.1"/>
    <property type="molecule type" value="Genomic_DNA"/>
</dbReference>
<proteinExistence type="predicted"/>
<dbReference type="AlphaFoldDB" id="A0A388KY53"/>
<dbReference type="STRING" id="69332.A0A388KY53"/>